<accession>A0A010Z6R7</accession>
<dbReference type="HOGENOM" id="CLU_2715604_0_0_11"/>
<keyword evidence="2" id="KW-1185">Reference proteome</keyword>
<sequence>MVTMRAGGLTVEVYLHADTADGRTEQRVKVKDRGYVVYDGTDLAAAQREAAALGLPWADLELVDEGGAAAAG</sequence>
<gene>
    <name evidence="1" type="ORF">CryarDRAFT_4214</name>
</gene>
<dbReference type="RefSeq" id="WP_035853226.1">
    <property type="nucleotide sequence ID" value="NZ_KK073874.1"/>
</dbReference>
<evidence type="ECO:0000313" key="1">
    <source>
        <dbReference type="EMBL" id="EXG83008.1"/>
    </source>
</evidence>
<dbReference type="AlphaFoldDB" id="A0A010Z6R7"/>
<reference evidence="1 2" key="1">
    <citation type="submission" date="2013-07" db="EMBL/GenBank/DDBJ databases">
        <authorList>
            <consortium name="DOE Joint Genome Institute"/>
            <person name="Eisen J."/>
            <person name="Huntemann M."/>
            <person name="Han J."/>
            <person name="Chen A."/>
            <person name="Kyrpides N."/>
            <person name="Mavromatis K."/>
            <person name="Markowitz V."/>
            <person name="Palaniappan K."/>
            <person name="Ivanova N."/>
            <person name="Schaumberg A."/>
            <person name="Pati A."/>
            <person name="Liolios K."/>
            <person name="Nordberg H.P."/>
            <person name="Cantor M.N."/>
            <person name="Hua S.X."/>
            <person name="Woyke T."/>
        </authorList>
    </citation>
    <scope>NUCLEOTIDE SEQUENCE [LARGE SCALE GENOMIC DNA]</scope>
    <source>
        <strain evidence="1 2">DSM 44712</strain>
    </source>
</reference>
<protein>
    <submittedName>
        <fullName evidence="1">Uncharacterized protein</fullName>
    </submittedName>
</protein>
<name>A0A010Z6R7_9ACTN</name>
<dbReference type="EMBL" id="JFBT01000001">
    <property type="protein sequence ID" value="EXG83008.1"/>
    <property type="molecule type" value="Genomic_DNA"/>
</dbReference>
<dbReference type="OrthoDB" id="9894071at2"/>
<proteinExistence type="predicted"/>
<dbReference type="Proteomes" id="UP000021053">
    <property type="component" value="Unassembled WGS sequence"/>
</dbReference>
<evidence type="ECO:0000313" key="2">
    <source>
        <dbReference type="Proteomes" id="UP000021053"/>
    </source>
</evidence>
<organism evidence="1 2">
    <name type="scientific">Cryptosporangium arvum DSM 44712</name>
    <dbReference type="NCBI Taxonomy" id="927661"/>
    <lineage>
        <taxon>Bacteria</taxon>
        <taxon>Bacillati</taxon>
        <taxon>Actinomycetota</taxon>
        <taxon>Actinomycetes</taxon>
        <taxon>Cryptosporangiales</taxon>
        <taxon>Cryptosporangiaceae</taxon>
        <taxon>Cryptosporangium</taxon>
    </lineage>
</organism>
<comment type="caution">
    <text evidence="1">The sequence shown here is derived from an EMBL/GenBank/DDBJ whole genome shotgun (WGS) entry which is preliminary data.</text>
</comment>